<dbReference type="InParanoid" id="K0KWY4"/>
<feature type="compositionally biased region" description="Basic and acidic residues" evidence="1">
    <location>
        <begin position="758"/>
        <end position="768"/>
    </location>
</feature>
<feature type="compositionally biased region" description="Basic and acidic residues" evidence="1">
    <location>
        <begin position="694"/>
        <end position="710"/>
    </location>
</feature>
<dbReference type="EMBL" id="CAIF01000220">
    <property type="protein sequence ID" value="CCH45999.1"/>
    <property type="molecule type" value="Genomic_DNA"/>
</dbReference>
<evidence type="ECO:0000313" key="3">
    <source>
        <dbReference type="EMBL" id="CCH45999.1"/>
    </source>
</evidence>
<feature type="region of interest" description="Disordered" evidence="1">
    <location>
        <begin position="727"/>
        <end position="768"/>
    </location>
</feature>
<feature type="compositionally biased region" description="Polar residues" evidence="1">
    <location>
        <begin position="981"/>
        <end position="1005"/>
    </location>
</feature>
<feature type="compositionally biased region" description="Basic and acidic residues" evidence="1">
    <location>
        <begin position="414"/>
        <end position="433"/>
    </location>
</feature>
<dbReference type="AlphaFoldDB" id="K0KWY4"/>
<evidence type="ECO:0000256" key="1">
    <source>
        <dbReference type="SAM" id="MobiDB-lite"/>
    </source>
</evidence>
<feature type="region of interest" description="Disordered" evidence="1">
    <location>
        <begin position="977"/>
        <end position="1025"/>
    </location>
</feature>
<feature type="region of interest" description="Disordered" evidence="1">
    <location>
        <begin position="858"/>
        <end position="945"/>
    </location>
</feature>
<feature type="signal peptide" evidence="2">
    <location>
        <begin position="1"/>
        <end position="18"/>
    </location>
</feature>
<sequence length="1071" mass="116836">MRSRVLVTLLLCSGYSLASDTTHDSTSELLANFDSLNNDGEKVEIHGQNDQARVDSDIKGFVEAYAGEFPNEDGKLDLGVNINDKDPFLLESVSKDPSVIAEGAAANSPPHGPDFFESINRRRKGGSSTSNDPTVATPDSDIITSTEIRSVKPGNIIKISHGGNLRHTSLQETSVEKITSLIPPPTTTIEPEVPSPTSVENIPAPPVDSSLAVPKENIPAPTPELPPPSHPSHPSHTPSDIESVKSSTKDHATTTTTKEIIPEPVSPIPPVEQVDEKTKLSSDPPVNKSDQKPESVLLEPPTSSAEPIKTTELEKVSTTSTLKLAPTLELPKTEAPLNPIPTPEPNHVLKAPPNPHVLEPKNDNNGVSLEETIKNVLDMHFKDLLPKVSSSSNLEEKKDPQVDEIKPQEINSPKVEEIQPQEKRNPSIEETKLQENGPIVEMLSNSESGINGLGIEEKVKNVLDNYFKARELLSAKPHEVSSPEPVSIVTEIQPQLSDPAPAPQQSSSSTKAIPEPKVITITKTSGPKTTLLPTVTQTFSQPSNPESNAEVDPTPEKDSNEFSLEKILKENFKSDNLDIEKLKLLLGNVLNLDDNTGQEDSPESLGLSEPLKPSSSASLPVSNNLRVNEDSLTDSIVDFAQLEKENQDSDDEVDENEKDEEENNDQDDAAEVVSDIELSSESDENSLENLGLKDLLDESREVNKDRKGSFLDTVRRIPKNVFDLVDERHGEEFGFKDHKEDEQVGGRESKSKKKKPKNSKENKALKEQAIKEAALEAAIEEHTSLEKIAKGEANEKSKKPVMGEGKGDKSKAVAKAEKAESGKFKSSKSDESSVKKVEEDDEYKDLLKGKLVFGFDKKKKKTSRKLAKAKSQNSDSEGTEDSDDEVEYYSPEDYLFTKSSVDDDNDDVEIEDSTSKSSKTKNKNSGGSLRENVEKFTNGTKSPLTKVLDLLEEGDKKSSLHNDPYSIPKVPVEHLAELENGKNNGNSTKASNKTTGKLPLSSKTVPLSGDKDSKNPLDKFKKNPSLLFDKGNSHDVESSFDFTKSEATSNKVISWSIMGAAVLIAMSMVLI</sequence>
<evidence type="ECO:0000313" key="4">
    <source>
        <dbReference type="Proteomes" id="UP000009328"/>
    </source>
</evidence>
<name>K0KWY4_WICCF</name>
<feature type="region of interest" description="Disordered" evidence="1">
    <location>
        <begin position="592"/>
        <end position="710"/>
    </location>
</feature>
<comment type="caution">
    <text evidence="3">The sequence shown here is derived from an EMBL/GenBank/DDBJ whole genome shotgun (WGS) entry which is preliminary data.</text>
</comment>
<feature type="compositionally biased region" description="Low complexity" evidence="1">
    <location>
        <begin position="187"/>
        <end position="198"/>
    </location>
</feature>
<protein>
    <submittedName>
        <fullName evidence="3">Microtubule-associated protein futsch</fullName>
    </submittedName>
</protein>
<gene>
    <name evidence="3" type="ORF">BN7_5586</name>
</gene>
<feature type="compositionally biased region" description="Basic and acidic residues" evidence="1">
    <location>
        <begin position="1009"/>
        <end position="1021"/>
    </location>
</feature>
<accession>K0KWY4</accession>
<feature type="compositionally biased region" description="Acidic residues" evidence="1">
    <location>
        <begin position="902"/>
        <end position="912"/>
    </location>
</feature>
<feature type="region of interest" description="Disordered" evidence="1">
    <location>
        <begin position="102"/>
        <end position="139"/>
    </location>
</feature>
<feature type="region of interest" description="Disordered" evidence="1">
    <location>
        <begin position="388"/>
        <end position="439"/>
    </location>
</feature>
<reference evidence="3 4" key="1">
    <citation type="journal article" date="2012" name="Eukaryot. Cell">
        <title>Draft genome sequence of Wickerhamomyces ciferrii NRRL Y-1031 F-60-10.</title>
        <authorList>
            <person name="Schneider J."/>
            <person name="Andrea H."/>
            <person name="Blom J."/>
            <person name="Jaenicke S."/>
            <person name="Ruckert C."/>
            <person name="Schorsch C."/>
            <person name="Szczepanowski R."/>
            <person name="Farwick M."/>
            <person name="Goesmann A."/>
            <person name="Puhler A."/>
            <person name="Schaffer S."/>
            <person name="Tauch A."/>
            <person name="Kohler T."/>
            <person name="Brinkrolf K."/>
        </authorList>
    </citation>
    <scope>NUCLEOTIDE SEQUENCE [LARGE SCALE GENOMIC DNA]</scope>
    <source>
        <strain evidence="4">ATCC 14091 / BCRC 22168 / CBS 111 / JCM 3599 / NBRC 0793 / NRRL Y-1031 F-60-10</strain>
    </source>
</reference>
<dbReference type="Proteomes" id="UP000009328">
    <property type="component" value="Unassembled WGS sequence"/>
</dbReference>
<feature type="compositionally biased region" description="Basic and acidic residues" evidence="1">
    <location>
        <begin position="805"/>
        <end position="840"/>
    </location>
</feature>
<evidence type="ECO:0000256" key="2">
    <source>
        <dbReference type="SAM" id="SignalP"/>
    </source>
</evidence>
<feature type="region of interest" description="Disordered" evidence="1">
    <location>
        <begin position="475"/>
        <end position="562"/>
    </location>
</feature>
<dbReference type="HOGENOM" id="CLU_287614_0_0_1"/>
<feature type="compositionally biased region" description="Basic residues" evidence="1">
    <location>
        <begin position="858"/>
        <end position="868"/>
    </location>
</feature>
<feature type="compositionally biased region" description="Basic and acidic residues" evidence="1">
    <location>
        <begin position="394"/>
        <end position="407"/>
    </location>
</feature>
<feature type="compositionally biased region" description="Polar residues" evidence="1">
    <location>
        <begin position="521"/>
        <end position="547"/>
    </location>
</feature>
<feature type="chain" id="PRO_5003836548" evidence="2">
    <location>
        <begin position="19"/>
        <end position="1071"/>
    </location>
</feature>
<feature type="compositionally biased region" description="Polar residues" evidence="1">
    <location>
        <begin position="613"/>
        <end position="626"/>
    </location>
</feature>
<proteinExistence type="predicted"/>
<feature type="region of interest" description="Disordered" evidence="1">
    <location>
        <begin position="178"/>
        <end position="366"/>
    </location>
</feature>
<feature type="compositionally biased region" description="Pro residues" evidence="1">
    <location>
        <begin position="220"/>
        <end position="231"/>
    </location>
</feature>
<feature type="compositionally biased region" description="Basic and acidic residues" evidence="1">
    <location>
        <begin position="785"/>
        <end position="798"/>
    </location>
</feature>
<feature type="compositionally biased region" description="Acidic residues" evidence="1">
    <location>
        <begin position="877"/>
        <end position="887"/>
    </location>
</feature>
<feature type="compositionally biased region" description="Low complexity" evidence="1">
    <location>
        <begin position="493"/>
        <end position="509"/>
    </location>
</feature>
<dbReference type="STRING" id="1206466.K0KWY4"/>
<feature type="region of interest" description="Disordered" evidence="1">
    <location>
        <begin position="785"/>
        <end position="840"/>
    </location>
</feature>
<organism evidence="3 4">
    <name type="scientific">Wickerhamomyces ciferrii (strain ATCC 14091 / BCRC 22168 / CBS 111 / JCM 3599 / NBRC 0793 / NRRL Y-1031 F-60-10)</name>
    <name type="common">Yeast</name>
    <name type="synonym">Pichia ciferrii</name>
    <dbReference type="NCBI Taxonomy" id="1206466"/>
    <lineage>
        <taxon>Eukaryota</taxon>
        <taxon>Fungi</taxon>
        <taxon>Dikarya</taxon>
        <taxon>Ascomycota</taxon>
        <taxon>Saccharomycotina</taxon>
        <taxon>Saccharomycetes</taxon>
        <taxon>Phaffomycetales</taxon>
        <taxon>Wickerhamomycetaceae</taxon>
        <taxon>Wickerhamomyces</taxon>
    </lineage>
</organism>
<feature type="compositionally biased region" description="Basic and acidic residues" evidence="1">
    <location>
        <begin position="727"/>
        <end position="749"/>
    </location>
</feature>
<keyword evidence="4" id="KW-1185">Reference proteome</keyword>
<feature type="compositionally biased region" description="Low complexity" evidence="1">
    <location>
        <begin position="253"/>
        <end position="263"/>
    </location>
</feature>
<keyword evidence="2" id="KW-0732">Signal</keyword>
<feature type="compositionally biased region" description="Acidic residues" evidence="1">
    <location>
        <begin position="648"/>
        <end position="670"/>
    </location>
</feature>